<evidence type="ECO:0000259" key="12">
    <source>
        <dbReference type="Pfam" id="PF00890"/>
    </source>
</evidence>
<dbReference type="InterPro" id="IPR015939">
    <property type="entry name" value="Fum_Rdtase/Succ_DH_flav-like_C"/>
</dbReference>
<keyword evidence="5" id="KW-0813">Transport</keyword>
<feature type="domain" description="Fumarate reductase/succinate dehydrogenase flavoprotein-like C-terminal" evidence="13">
    <location>
        <begin position="461"/>
        <end position="587"/>
    </location>
</feature>
<evidence type="ECO:0000256" key="5">
    <source>
        <dbReference type="ARBA" id="ARBA00022448"/>
    </source>
</evidence>
<dbReference type="PROSITE" id="PS00504">
    <property type="entry name" value="FRD_SDH_FAD_BINDING"/>
    <property type="match status" value="1"/>
</dbReference>
<dbReference type="GO" id="GO:0022900">
    <property type="term" value="P:electron transport chain"/>
    <property type="evidence" value="ECO:0007669"/>
    <property type="project" value="InterPro"/>
</dbReference>
<evidence type="ECO:0000256" key="8">
    <source>
        <dbReference type="ARBA" id="ARBA00022982"/>
    </source>
</evidence>
<dbReference type="InterPro" id="IPR011281">
    <property type="entry name" value="Succ_DH_flav_su_fwd"/>
</dbReference>
<dbReference type="InterPro" id="IPR036188">
    <property type="entry name" value="FAD/NAD-bd_sf"/>
</dbReference>
<dbReference type="UniPathway" id="UPA00223"/>
<evidence type="ECO:0000256" key="4">
    <source>
        <dbReference type="ARBA" id="ARBA00012792"/>
    </source>
</evidence>
<dbReference type="GO" id="GO:0008177">
    <property type="term" value="F:succinate dehydrogenase (quinone) activity"/>
    <property type="evidence" value="ECO:0007669"/>
    <property type="project" value="UniProtKB-EC"/>
</dbReference>
<keyword evidence="9 14" id="KW-0560">Oxidoreductase</keyword>
<keyword evidence="10" id="KW-0472">Membrane</keyword>
<dbReference type="PRINTS" id="PR00411">
    <property type="entry name" value="PNDRDTASEI"/>
</dbReference>
<evidence type="ECO:0000256" key="3">
    <source>
        <dbReference type="ARBA" id="ARBA00008040"/>
    </source>
</evidence>
<dbReference type="Gene3D" id="1.20.58.100">
    <property type="entry name" value="Fumarate reductase/succinate dehydrogenase flavoprotein-like, C-terminal domain"/>
    <property type="match status" value="1"/>
</dbReference>
<reference evidence="14" key="1">
    <citation type="submission" date="2016-10" db="EMBL/GenBank/DDBJ databases">
        <title>Sequence of Gallionella enrichment culture.</title>
        <authorList>
            <person name="Poehlein A."/>
            <person name="Muehling M."/>
            <person name="Daniel R."/>
        </authorList>
    </citation>
    <scope>NUCLEOTIDE SEQUENCE</scope>
</reference>
<dbReference type="EMBL" id="MLJW01000005">
    <property type="protein sequence ID" value="OIR17290.1"/>
    <property type="molecule type" value="Genomic_DNA"/>
</dbReference>
<dbReference type="GO" id="GO:0006099">
    <property type="term" value="P:tricarboxylic acid cycle"/>
    <property type="evidence" value="ECO:0007669"/>
    <property type="project" value="UniProtKB-UniPathway"/>
</dbReference>
<feature type="compositionally biased region" description="Basic and acidic residues" evidence="11">
    <location>
        <begin position="435"/>
        <end position="447"/>
    </location>
</feature>
<dbReference type="SUPFAM" id="SSF56425">
    <property type="entry name" value="Succinate dehydrogenase/fumarate reductase flavoprotein, catalytic domain"/>
    <property type="match status" value="1"/>
</dbReference>
<dbReference type="InterPro" id="IPR003953">
    <property type="entry name" value="FAD-dep_OxRdtase_2_FAD-bd"/>
</dbReference>
<organism evidence="14">
    <name type="scientific">mine drainage metagenome</name>
    <dbReference type="NCBI Taxonomy" id="410659"/>
    <lineage>
        <taxon>unclassified sequences</taxon>
        <taxon>metagenomes</taxon>
        <taxon>ecological metagenomes</taxon>
    </lineage>
</organism>
<name>A0A1J5T8T1_9ZZZZ</name>
<evidence type="ECO:0000256" key="6">
    <source>
        <dbReference type="ARBA" id="ARBA00022630"/>
    </source>
</evidence>
<dbReference type="NCBIfam" id="TIGR01816">
    <property type="entry name" value="sdhA_forward"/>
    <property type="match status" value="1"/>
</dbReference>
<dbReference type="FunFam" id="1.20.58.100:FF:000001">
    <property type="entry name" value="Succinate dehydrogenase flavoprotein subunit (SdhA)"/>
    <property type="match status" value="1"/>
</dbReference>
<dbReference type="Gene3D" id="4.10.80.40">
    <property type="entry name" value="succinate dehydrogenase protein domain"/>
    <property type="match status" value="1"/>
</dbReference>
<feature type="domain" description="FAD-dependent oxidoreductase 2 FAD-binding" evidence="12">
    <location>
        <begin position="9"/>
        <end position="404"/>
    </location>
</feature>
<dbReference type="Gene3D" id="3.50.50.60">
    <property type="entry name" value="FAD/NAD(P)-binding domain"/>
    <property type="match status" value="1"/>
</dbReference>
<dbReference type="GO" id="GO:0009061">
    <property type="term" value="P:anaerobic respiration"/>
    <property type="evidence" value="ECO:0007669"/>
    <property type="project" value="TreeGrafter"/>
</dbReference>
<evidence type="ECO:0000256" key="2">
    <source>
        <dbReference type="ARBA" id="ARBA00004170"/>
    </source>
</evidence>
<dbReference type="GO" id="GO:0009055">
    <property type="term" value="F:electron transfer activity"/>
    <property type="evidence" value="ECO:0007669"/>
    <property type="project" value="TreeGrafter"/>
</dbReference>
<dbReference type="PANTHER" id="PTHR11632:SF51">
    <property type="entry name" value="SUCCINATE DEHYDROGENASE [UBIQUINONE] FLAVOPROTEIN SUBUNIT, MITOCHONDRIAL"/>
    <property type="match status" value="1"/>
</dbReference>
<sequence length="587" mass="64369">MALAKRTFDVVVVGAGGAGMRAALTLSEAGLKVAVLSKVFPTRSHTVAAQGGIAASLGNVNEDNWHWHMYDTVKGSDYLGDQDAIEFMCRAAHEVVYELEHFGMPFDRLDSGKIYQRPFGGHMQDYGKNPVPRACAAADRTGHALLHTLYQQNVRANTNFFVEWMALDLIRDQDGDVLGVVAMEIETSEVMILQARATLFATGGAGRIFSASTNAYINTGDGLGMAARAGIPLEDMEFFQFHPTGVHGSGVLITEGVRGEGGYLVNKDGERFMPRYAPTAKDLASRDVVARAMATEIKEGRGCGPHGDHVMLKLDHLGDEVIRHRLPGIRDIALKFAHVDPSKAPIPVVPTAHYMMGGIPTNYHGQVVAPHGTAPEDVVQGFYAVGECACVSVHGANRLGCNSLLDLIVFGRSAARQIIEDLKNNPNPKPLPADAADRPLARLDRLDNQKNGERVAEVGDAMRRTMQAHCGVFRFPDLMAEGVQKIREVAERVRVTEIKDKSKVFNTARVEALELDNLIEVAQATMTAAEARKESRGAHAREDFPERDDKNWLKHSLYYSEGHRLDYKPVRLKPLTVESFPLKARVY</sequence>
<dbReference type="Pfam" id="PF00890">
    <property type="entry name" value="FAD_binding_2"/>
    <property type="match status" value="1"/>
</dbReference>
<protein>
    <recommendedName>
        <fullName evidence="4">succinate dehydrogenase</fullName>
        <ecNumber evidence="4">1.3.5.1</ecNumber>
    </recommendedName>
</protein>
<proteinExistence type="inferred from homology"/>
<evidence type="ECO:0000256" key="1">
    <source>
        <dbReference type="ARBA" id="ARBA00001974"/>
    </source>
</evidence>
<evidence type="ECO:0000256" key="9">
    <source>
        <dbReference type="ARBA" id="ARBA00023002"/>
    </source>
</evidence>
<feature type="region of interest" description="Disordered" evidence="11">
    <location>
        <begin position="423"/>
        <end position="447"/>
    </location>
</feature>
<evidence type="ECO:0000256" key="11">
    <source>
        <dbReference type="SAM" id="MobiDB-lite"/>
    </source>
</evidence>
<dbReference type="InterPro" id="IPR003952">
    <property type="entry name" value="FRD_SDH_FAD_BS"/>
</dbReference>
<evidence type="ECO:0000256" key="7">
    <source>
        <dbReference type="ARBA" id="ARBA00022827"/>
    </source>
</evidence>
<dbReference type="EC" id="1.3.5.1" evidence="4"/>
<comment type="subcellular location">
    <subcellularLocation>
        <location evidence="2">Membrane</location>
        <topology evidence="2">Peripheral membrane protein</topology>
    </subcellularLocation>
</comment>
<dbReference type="InterPro" id="IPR014006">
    <property type="entry name" value="Succ_Dhase_FrdA_Gneg"/>
</dbReference>
<dbReference type="GO" id="GO:0005886">
    <property type="term" value="C:plasma membrane"/>
    <property type="evidence" value="ECO:0007669"/>
    <property type="project" value="TreeGrafter"/>
</dbReference>
<dbReference type="InterPro" id="IPR030664">
    <property type="entry name" value="SdhA/FrdA/AprA"/>
</dbReference>
<keyword evidence="8" id="KW-0249">Electron transport</keyword>
<dbReference type="GO" id="GO:0050660">
    <property type="term" value="F:flavin adenine dinucleotide binding"/>
    <property type="evidence" value="ECO:0007669"/>
    <property type="project" value="InterPro"/>
</dbReference>
<comment type="caution">
    <text evidence="14">The sequence shown here is derived from an EMBL/GenBank/DDBJ whole genome shotgun (WGS) entry which is preliminary data.</text>
</comment>
<accession>A0A1J5T8T1</accession>
<evidence type="ECO:0000259" key="13">
    <source>
        <dbReference type="Pfam" id="PF02910"/>
    </source>
</evidence>
<dbReference type="PIRSF" id="PIRSF000171">
    <property type="entry name" value="SDHA_APRA_LASPO"/>
    <property type="match status" value="1"/>
</dbReference>
<comment type="cofactor">
    <cofactor evidence="1">
        <name>FAD</name>
        <dbReference type="ChEBI" id="CHEBI:57692"/>
    </cofactor>
</comment>
<comment type="similarity">
    <text evidence="3">Belongs to the FAD-dependent oxidoreductase 2 family. FRD/SDH subfamily.</text>
</comment>
<gene>
    <name evidence="14" type="primary">sdhA_1</name>
    <name evidence="14" type="ORF">GALL_23110</name>
</gene>
<dbReference type="AlphaFoldDB" id="A0A1J5T8T1"/>
<evidence type="ECO:0000313" key="14">
    <source>
        <dbReference type="EMBL" id="OIR17290.1"/>
    </source>
</evidence>
<dbReference type="PANTHER" id="PTHR11632">
    <property type="entry name" value="SUCCINATE DEHYDROGENASE 2 FLAVOPROTEIN SUBUNIT"/>
    <property type="match status" value="1"/>
</dbReference>
<evidence type="ECO:0000256" key="10">
    <source>
        <dbReference type="ARBA" id="ARBA00023136"/>
    </source>
</evidence>
<dbReference type="NCBIfam" id="TIGR01812">
    <property type="entry name" value="sdhA_frdA_Gneg"/>
    <property type="match status" value="1"/>
</dbReference>
<dbReference type="FunFam" id="3.90.700.10:FF:000001">
    <property type="entry name" value="Mitochondrial succinate dehydrogenase flavoprotein subunit"/>
    <property type="match status" value="1"/>
</dbReference>
<dbReference type="Pfam" id="PF02910">
    <property type="entry name" value="Succ_DH_flav_C"/>
    <property type="match status" value="1"/>
</dbReference>
<dbReference type="SUPFAM" id="SSF51905">
    <property type="entry name" value="FAD/NAD(P)-binding domain"/>
    <property type="match status" value="1"/>
</dbReference>
<dbReference type="Gene3D" id="3.90.700.10">
    <property type="entry name" value="Succinate dehydrogenase/fumarate reductase flavoprotein, catalytic domain"/>
    <property type="match status" value="1"/>
</dbReference>
<dbReference type="SUPFAM" id="SSF46977">
    <property type="entry name" value="Succinate dehydrogenase/fumarate reductase flavoprotein C-terminal domain"/>
    <property type="match status" value="1"/>
</dbReference>
<dbReference type="InterPro" id="IPR027477">
    <property type="entry name" value="Succ_DH/fumarate_Rdtase_cat_sf"/>
</dbReference>
<dbReference type="InterPro" id="IPR037099">
    <property type="entry name" value="Fum_R/Succ_DH_flav-like_C_sf"/>
</dbReference>
<keyword evidence="6" id="KW-0285">Flavoprotein</keyword>
<keyword evidence="7" id="KW-0274">FAD</keyword>